<dbReference type="GO" id="GO:0005506">
    <property type="term" value="F:iron ion binding"/>
    <property type="evidence" value="ECO:0007669"/>
    <property type="project" value="InterPro"/>
</dbReference>
<dbReference type="EMBL" id="CP033169">
    <property type="protein sequence ID" value="AYO29233.1"/>
    <property type="molecule type" value="Genomic_DNA"/>
</dbReference>
<dbReference type="InterPro" id="IPR016208">
    <property type="entry name" value="Ald_Oxase/xanthine_DH-like"/>
</dbReference>
<dbReference type="Pfam" id="PF01315">
    <property type="entry name" value="Ald_Xan_dh_C"/>
    <property type="match status" value="1"/>
</dbReference>
<name>A0A3G2R1D7_9FIRM</name>
<dbReference type="InterPro" id="IPR046867">
    <property type="entry name" value="AldOxase/xan_DH_MoCoBD2"/>
</dbReference>
<dbReference type="AlphaFoldDB" id="A0A3G2R1D7"/>
<evidence type="ECO:0000259" key="1">
    <source>
        <dbReference type="SMART" id="SM01008"/>
    </source>
</evidence>
<evidence type="ECO:0000313" key="3">
    <source>
        <dbReference type="Proteomes" id="UP000280960"/>
    </source>
</evidence>
<dbReference type="SUPFAM" id="SSF56003">
    <property type="entry name" value="Molybdenum cofactor-binding domain"/>
    <property type="match status" value="1"/>
</dbReference>
<dbReference type="InterPro" id="IPR037165">
    <property type="entry name" value="AldOxase/xan_DH_Mopterin-bd_sf"/>
</dbReference>
<dbReference type="SMART" id="SM01008">
    <property type="entry name" value="Ald_Xan_dh_C"/>
    <property type="match status" value="1"/>
</dbReference>
<feature type="domain" description="Aldehyde oxidase/xanthine dehydrogenase a/b hammerhead" evidence="1">
    <location>
        <begin position="20"/>
        <end position="126"/>
    </location>
</feature>
<keyword evidence="3" id="KW-1185">Reference proteome</keyword>
<organism evidence="2 3">
    <name type="scientific">Biomaibacter acetigenes</name>
    <dbReference type="NCBI Taxonomy" id="2316383"/>
    <lineage>
        <taxon>Bacteria</taxon>
        <taxon>Bacillati</taxon>
        <taxon>Bacillota</taxon>
        <taxon>Clostridia</taxon>
        <taxon>Thermosediminibacterales</taxon>
        <taxon>Tepidanaerobacteraceae</taxon>
        <taxon>Biomaibacter</taxon>
    </lineage>
</organism>
<dbReference type="Gene3D" id="3.90.1170.50">
    <property type="entry name" value="Aldehyde oxidase/xanthine dehydrogenase, a/b hammerhead"/>
    <property type="match status" value="1"/>
</dbReference>
<dbReference type="Pfam" id="PF02738">
    <property type="entry name" value="MoCoBD_1"/>
    <property type="match status" value="1"/>
</dbReference>
<accession>A0A3G2R1D7</accession>
<dbReference type="PANTHER" id="PTHR11908">
    <property type="entry name" value="XANTHINE DEHYDROGENASE"/>
    <property type="match status" value="1"/>
</dbReference>
<dbReference type="InterPro" id="IPR036856">
    <property type="entry name" value="Ald_Oxase/Xan_DH_a/b_sf"/>
</dbReference>
<dbReference type="InterPro" id="IPR000674">
    <property type="entry name" value="Ald_Oxase/Xan_DH_a/b"/>
</dbReference>
<proteinExistence type="predicted"/>
<dbReference type="Gene3D" id="3.30.365.10">
    <property type="entry name" value="Aldehyde oxidase/xanthine dehydrogenase, molybdopterin binding domain"/>
    <property type="match status" value="4"/>
</dbReference>
<dbReference type="GO" id="GO:0016491">
    <property type="term" value="F:oxidoreductase activity"/>
    <property type="evidence" value="ECO:0007669"/>
    <property type="project" value="InterPro"/>
</dbReference>
<dbReference type="KEGG" id="bacg:D2962_00210"/>
<reference evidence="2 3" key="1">
    <citation type="submission" date="2018-10" db="EMBL/GenBank/DDBJ databases">
        <authorList>
            <person name="Zhang X."/>
        </authorList>
    </citation>
    <scope>NUCLEOTIDE SEQUENCE [LARGE SCALE GENOMIC DNA]</scope>
    <source>
        <strain evidence="2 3">SK-G1</strain>
    </source>
</reference>
<dbReference type="PANTHER" id="PTHR11908:SF157">
    <property type="entry name" value="XANTHINE DEHYDROGENASE SUBUNIT D-RELATED"/>
    <property type="match status" value="1"/>
</dbReference>
<dbReference type="Pfam" id="PF20256">
    <property type="entry name" value="MoCoBD_2"/>
    <property type="match status" value="1"/>
</dbReference>
<gene>
    <name evidence="2" type="ORF">D2962_00210</name>
</gene>
<dbReference type="SUPFAM" id="SSF54665">
    <property type="entry name" value="CO dehydrogenase molybdoprotein N-domain-like"/>
    <property type="match status" value="1"/>
</dbReference>
<dbReference type="RefSeq" id="WP_122013760.1">
    <property type="nucleotide sequence ID" value="NZ_CP033169.1"/>
</dbReference>
<evidence type="ECO:0000313" key="2">
    <source>
        <dbReference type="EMBL" id="AYO29233.1"/>
    </source>
</evidence>
<dbReference type="Proteomes" id="UP000280960">
    <property type="component" value="Chromosome"/>
</dbReference>
<sequence length="764" mass="82633">MEENYIGKGLKRLDAEEKVTGKTLYMTDLKFPDMLWGTVLRAKYPHAIIKSIDTSGAEALPGVEAVITWRDVPGFNGFGIVVPDQPVLCREKVRYRGDAVAAVAATSKELAKRALELIEVQYEELPVVESPLEGAKSEAPKVHEKGNIHLHTHVKRGNVRRGFEEADIVIENTYYTGRQEHAFLETEGGVAVPEADGSISIYAGSQYPYRDRMQLARCLAMPEEKIRIISSPVGGAFGGKDELTIQPILAILALKSRKPVKMVMGREESMISYWKRHPMILEYRTGAKKDGTLVANEIKIYSDTGAYASLGGPVLNLAIESSCGPYRIPNVDIDGYCVYTNNCVAGAMRGFGVPQVTFAMETQIDVLAEKLGMDPIEIRRKNALEDGDVAPIGHHLVTSVGIGKVLEKIENSRLWKERRKMTKADEEKPWIKRGVGMAITWQGIGLGVGLPDNSNAIIQMKRDGGFTVRVGCVEMGQGALTVFAQIAAEALYCPVENIEVIVGDTGATVDSGTTTASRSTYAAGNSIILASNKILDIMKEKAASMLGAKPEELDVKDGLIFHRQNLIPGLSYGQIAGAFQQGSGLPRTEGLFKFPVADKSIEGAFGLPHHIYGFCGQVALVEVDTLTGKVKVLEGLTVIDAGTVINRKGLEGQAEGGFVMGMGYALTEDVLTKRGNVMTPNFSTYIIPTSKDAPEIIETITVDSREETGPYGAKGIGEIVMVPTAPAITCAIHHATGKRVLKIPATAEYIYSLLTGGSQSEDID</sequence>
<protein>
    <submittedName>
        <fullName evidence="2">Xanthine dehydrogenase family protein molybdopterin-binding subunit</fullName>
    </submittedName>
</protein>
<dbReference type="InterPro" id="IPR008274">
    <property type="entry name" value="AldOxase/xan_DH_MoCoBD1"/>
</dbReference>